<comment type="similarity">
    <text evidence="1">Belongs to the LysR transcriptional regulatory family.</text>
</comment>
<dbReference type="InterPro" id="IPR036390">
    <property type="entry name" value="WH_DNA-bd_sf"/>
</dbReference>
<organism evidence="6 7">
    <name type="scientific">Silvibacterium bohemicum</name>
    <dbReference type="NCBI Taxonomy" id="1577686"/>
    <lineage>
        <taxon>Bacteria</taxon>
        <taxon>Pseudomonadati</taxon>
        <taxon>Acidobacteriota</taxon>
        <taxon>Terriglobia</taxon>
        <taxon>Terriglobales</taxon>
        <taxon>Acidobacteriaceae</taxon>
        <taxon>Silvibacterium</taxon>
    </lineage>
</organism>
<dbReference type="OrthoDB" id="9775392at2"/>
<dbReference type="PANTHER" id="PTHR30419">
    <property type="entry name" value="HTH-TYPE TRANSCRIPTIONAL REGULATOR YBHD"/>
    <property type="match status" value="1"/>
</dbReference>
<feature type="domain" description="HTH lysR-type" evidence="5">
    <location>
        <begin position="1"/>
        <end position="58"/>
    </location>
</feature>
<evidence type="ECO:0000259" key="5">
    <source>
        <dbReference type="PROSITE" id="PS50931"/>
    </source>
</evidence>
<dbReference type="GO" id="GO:0003677">
    <property type="term" value="F:DNA binding"/>
    <property type="evidence" value="ECO:0007669"/>
    <property type="project" value="UniProtKB-KW"/>
</dbReference>
<dbReference type="Gene3D" id="1.10.10.10">
    <property type="entry name" value="Winged helix-like DNA-binding domain superfamily/Winged helix DNA-binding domain"/>
    <property type="match status" value="1"/>
</dbReference>
<evidence type="ECO:0000256" key="1">
    <source>
        <dbReference type="ARBA" id="ARBA00009437"/>
    </source>
</evidence>
<proteinExistence type="inferred from homology"/>
<dbReference type="PANTHER" id="PTHR30419:SF31">
    <property type="entry name" value="BLR3139 PROTEIN"/>
    <property type="match status" value="1"/>
</dbReference>
<evidence type="ECO:0000313" key="7">
    <source>
        <dbReference type="Proteomes" id="UP000538666"/>
    </source>
</evidence>
<comment type="caution">
    <text evidence="6">The sequence shown here is derived from an EMBL/GenBank/DDBJ whole genome shotgun (WGS) entry which is preliminary data.</text>
</comment>
<keyword evidence="4" id="KW-0804">Transcription</keyword>
<evidence type="ECO:0000256" key="3">
    <source>
        <dbReference type="ARBA" id="ARBA00023125"/>
    </source>
</evidence>
<dbReference type="GO" id="GO:0005829">
    <property type="term" value="C:cytosol"/>
    <property type="evidence" value="ECO:0007669"/>
    <property type="project" value="TreeGrafter"/>
</dbReference>
<keyword evidence="7" id="KW-1185">Reference proteome</keyword>
<sequence length="300" mass="33431">MILRHLEFLTALARERHFARAAASCHVTQSTLSAGIKQMEESLGVLLVERGQRFLGLTPEGEKVLEWAKHVIVDYEGLQQSLSEMRRGLTGYLKIGAIPVTLPVISLLTTPFAKLHPHTHIVIRSLTSIEIQRGIDELTLDIGVTYLDNEPLARVRRLQLYPEHYVFLTRKSPGVEERKTIPWAEAANYPLCLLTSDMQNRRIIDMHFRGAGATVNAAIETNSLITLWSHLKFGQWSTVVPNSFLSLIGNVDGLVALALVEPDAAHVVGLVASDRDPLPPVARAFLDLAKQVNLNEEMKR</sequence>
<dbReference type="SUPFAM" id="SSF46785">
    <property type="entry name" value="Winged helix' DNA-binding domain"/>
    <property type="match status" value="1"/>
</dbReference>
<accession>A0A841KAS9</accession>
<dbReference type="InterPro" id="IPR000847">
    <property type="entry name" value="LysR_HTH_N"/>
</dbReference>
<dbReference type="InterPro" id="IPR036388">
    <property type="entry name" value="WH-like_DNA-bd_sf"/>
</dbReference>
<evidence type="ECO:0000256" key="2">
    <source>
        <dbReference type="ARBA" id="ARBA00023015"/>
    </source>
</evidence>
<dbReference type="PROSITE" id="PS50931">
    <property type="entry name" value="HTH_LYSR"/>
    <property type="match status" value="1"/>
</dbReference>
<dbReference type="SUPFAM" id="SSF53850">
    <property type="entry name" value="Periplasmic binding protein-like II"/>
    <property type="match status" value="1"/>
</dbReference>
<dbReference type="CDD" id="cd05466">
    <property type="entry name" value="PBP2_LTTR_substrate"/>
    <property type="match status" value="1"/>
</dbReference>
<reference evidence="6 7" key="1">
    <citation type="submission" date="2020-08" db="EMBL/GenBank/DDBJ databases">
        <title>Genomic Encyclopedia of Type Strains, Phase IV (KMG-IV): sequencing the most valuable type-strain genomes for metagenomic binning, comparative biology and taxonomic classification.</title>
        <authorList>
            <person name="Goeker M."/>
        </authorList>
    </citation>
    <scope>NUCLEOTIDE SEQUENCE [LARGE SCALE GENOMIC DNA]</scope>
    <source>
        <strain evidence="6 7">DSM 103733</strain>
    </source>
</reference>
<evidence type="ECO:0000313" key="6">
    <source>
        <dbReference type="EMBL" id="MBB6147424.1"/>
    </source>
</evidence>
<dbReference type="InterPro" id="IPR050950">
    <property type="entry name" value="HTH-type_LysR_regulators"/>
</dbReference>
<dbReference type="GO" id="GO:0003700">
    <property type="term" value="F:DNA-binding transcription factor activity"/>
    <property type="evidence" value="ECO:0007669"/>
    <property type="project" value="InterPro"/>
</dbReference>
<dbReference type="EMBL" id="JACHEK010000015">
    <property type="protein sequence ID" value="MBB6147424.1"/>
    <property type="molecule type" value="Genomic_DNA"/>
</dbReference>
<evidence type="ECO:0000256" key="4">
    <source>
        <dbReference type="ARBA" id="ARBA00023163"/>
    </source>
</evidence>
<dbReference type="Gene3D" id="3.40.190.290">
    <property type="match status" value="1"/>
</dbReference>
<dbReference type="AlphaFoldDB" id="A0A841KAS9"/>
<dbReference type="Proteomes" id="UP000538666">
    <property type="component" value="Unassembled WGS sequence"/>
</dbReference>
<dbReference type="Pfam" id="PF03466">
    <property type="entry name" value="LysR_substrate"/>
    <property type="match status" value="1"/>
</dbReference>
<dbReference type="FunFam" id="1.10.10.10:FF:000001">
    <property type="entry name" value="LysR family transcriptional regulator"/>
    <property type="match status" value="1"/>
</dbReference>
<keyword evidence="3 6" id="KW-0238">DNA-binding</keyword>
<dbReference type="InterPro" id="IPR005119">
    <property type="entry name" value="LysR_subst-bd"/>
</dbReference>
<dbReference type="RefSeq" id="WP_050059885.1">
    <property type="nucleotide sequence ID" value="NZ_JACHEK010000015.1"/>
</dbReference>
<name>A0A841KAS9_9BACT</name>
<keyword evidence="2" id="KW-0805">Transcription regulation</keyword>
<gene>
    <name evidence="6" type="ORF">HNQ77_005420</name>
</gene>
<dbReference type="Pfam" id="PF00126">
    <property type="entry name" value="HTH_1"/>
    <property type="match status" value="1"/>
</dbReference>
<protein>
    <submittedName>
        <fullName evidence="6">DNA-binding transcriptional LysR family regulator</fullName>
    </submittedName>
</protein>
<dbReference type="PRINTS" id="PR00039">
    <property type="entry name" value="HTHLYSR"/>
</dbReference>